<gene>
    <name evidence="2" type="ORF">H0A62_04500</name>
</gene>
<comment type="caution">
    <text evidence="2">The sequence shown here is derived from an EMBL/GenBank/DDBJ whole genome shotgun (WGS) entry which is preliminary data.</text>
</comment>
<dbReference type="AlphaFoldDB" id="A0A853GRR8"/>
<organism evidence="2 3">
    <name type="scientific">Pollutimonas harenae</name>
    <dbReference type="NCBI Taxonomy" id="657015"/>
    <lineage>
        <taxon>Bacteria</taxon>
        <taxon>Pseudomonadati</taxon>
        <taxon>Pseudomonadota</taxon>
        <taxon>Betaproteobacteria</taxon>
        <taxon>Burkholderiales</taxon>
        <taxon>Alcaligenaceae</taxon>
        <taxon>Pollutimonas</taxon>
    </lineage>
</organism>
<feature type="domain" description="EthD" evidence="1">
    <location>
        <begin position="11"/>
        <end position="92"/>
    </location>
</feature>
<proteinExistence type="predicted"/>
<keyword evidence="3" id="KW-1185">Reference proteome</keyword>
<sequence>MFKASTIMKRQPGMAVEAFQNYWLNEHAAYAGKLPGLRRYMQSHALLQGYRKGDLPCDGLSEMWFDTRQDWENALASQAGQAMLADLHAFTKPDALIVMPIETHVVVDGAIPNGAVKNIELVNCRPGMDLDDFRAYWKNVHGPLASGITAIRRYEQDHLARAEYDGAKQPPLDGLAITWFDSTASMKQGATTPVYAETRADEANFLPDGHLPFIITTEHEIVPLVHA</sequence>
<dbReference type="Gene3D" id="3.30.70.100">
    <property type="match status" value="2"/>
</dbReference>
<protein>
    <submittedName>
        <fullName evidence="2">EthD family reductase</fullName>
    </submittedName>
</protein>
<name>A0A853GRR8_9BURK</name>
<feature type="domain" description="EthD" evidence="1">
    <location>
        <begin position="125"/>
        <end position="206"/>
    </location>
</feature>
<dbReference type="EMBL" id="JACCEV010000001">
    <property type="protein sequence ID" value="NYT84857.1"/>
    <property type="molecule type" value="Genomic_DNA"/>
</dbReference>
<dbReference type="RefSeq" id="WP_130037835.1">
    <property type="nucleotide sequence ID" value="NZ_JACCEV010000001.1"/>
</dbReference>
<dbReference type="Proteomes" id="UP000554144">
    <property type="component" value="Unassembled WGS sequence"/>
</dbReference>
<evidence type="ECO:0000259" key="1">
    <source>
        <dbReference type="Pfam" id="PF07110"/>
    </source>
</evidence>
<dbReference type="OrthoDB" id="6778120at2"/>
<accession>A0A853GRR8</accession>
<dbReference type="InterPro" id="IPR011008">
    <property type="entry name" value="Dimeric_a/b-barrel"/>
</dbReference>
<evidence type="ECO:0000313" key="2">
    <source>
        <dbReference type="EMBL" id="NYT84857.1"/>
    </source>
</evidence>
<evidence type="ECO:0000313" key="3">
    <source>
        <dbReference type="Proteomes" id="UP000554144"/>
    </source>
</evidence>
<reference evidence="2 3" key="1">
    <citation type="submission" date="2020-07" db="EMBL/GenBank/DDBJ databases">
        <title>Taxonomic revisions and descriptions of new bacterial species based on genomic comparisons in the high-G+C-content subgroup of the family Alcaligenaceae.</title>
        <authorList>
            <person name="Szabo A."/>
            <person name="Felfoldi T."/>
        </authorList>
    </citation>
    <scope>NUCLEOTIDE SEQUENCE [LARGE SCALE GENOMIC DNA]</scope>
    <source>
        <strain evidence="2 3">DSM 25667</strain>
    </source>
</reference>
<dbReference type="GO" id="GO:0016491">
    <property type="term" value="F:oxidoreductase activity"/>
    <property type="evidence" value="ECO:0007669"/>
    <property type="project" value="InterPro"/>
</dbReference>
<dbReference type="NCBIfam" id="TIGR02118">
    <property type="entry name" value="EthD family reductase"/>
    <property type="match status" value="2"/>
</dbReference>
<dbReference type="Pfam" id="PF07110">
    <property type="entry name" value="EthD"/>
    <property type="match status" value="2"/>
</dbReference>
<dbReference type="SUPFAM" id="SSF54909">
    <property type="entry name" value="Dimeric alpha+beta barrel"/>
    <property type="match status" value="2"/>
</dbReference>
<dbReference type="InterPro" id="IPR009799">
    <property type="entry name" value="EthD_dom"/>
</dbReference>